<accession>A0A4U5M6X5</accession>
<protein>
    <submittedName>
        <fullName evidence="3">Uncharacterized protein</fullName>
    </submittedName>
</protein>
<keyword evidence="2" id="KW-0732">Signal</keyword>
<reference evidence="3 4" key="2">
    <citation type="journal article" date="2019" name="G3 (Bethesda)">
        <title>Hybrid Assembly of the Genome of the Entomopathogenic Nematode Steinernema carpocapsae Identifies the X-Chromosome.</title>
        <authorList>
            <person name="Serra L."/>
            <person name="Macchietto M."/>
            <person name="Macias-Munoz A."/>
            <person name="McGill C.J."/>
            <person name="Rodriguez I.M."/>
            <person name="Rodriguez B."/>
            <person name="Murad R."/>
            <person name="Mortazavi A."/>
        </authorList>
    </citation>
    <scope>NUCLEOTIDE SEQUENCE [LARGE SCALE GENOMIC DNA]</scope>
    <source>
        <strain evidence="3 4">ALL</strain>
    </source>
</reference>
<dbReference type="AlphaFoldDB" id="A0A4U5M6X5"/>
<feature type="signal peptide" evidence="2">
    <location>
        <begin position="1"/>
        <end position="20"/>
    </location>
</feature>
<dbReference type="Proteomes" id="UP000298663">
    <property type="component" value="Unassembled WGS sequence"/>
</dbReference>
<evidence type="ECO:0000256" key="2">
    <source>
        <dbReference type="SAM" id="SignalP"/>
    </source>
</evidence>
<sequence>MTSTCKHGLLILCSLDRCQGCDERQAASVIDRMDQSTKKREREKMGFRVWALCTVILIASDFSKLLC</sequence>
<dbReference type="EMBL" id="AZBU02000009">
    <property type="protein sequence ID" value="TKR64636.1"/>
    <property type="molecule type" value="Genomic_DNA"/>
</dbReference>
<feature type="chain" id="PRO_5020603356" evidence="2">
    <location>
        <begin position="21"/>
        <end position="67"/>
    </location>
</feature>
<evidence type="ECO:0000313" key="3">
    <source>
        <dbReference type="EMBL" id="TKR64636.1"/>
    </source>
</evidence>
<evidence type="ECO:0000313" key="4">
    <source>
        <dbReference type="Proteomes" id="UP000298663"/>
    </source>
</evidence>
<name>A0A4U5M6X5_STECR</name>
<proteinExistence type="predicted"/>
<reference evidence="3 4" key="1">
    <citation type="journal article" date="2015" name="Genome Biol.">
        <title>Comparative genomics of Steinernema reveals deeply conserved gene regulatory networks.</title>
        <authorList>
            <person name="Dillman A.R."/>
            <person name="Macchietto M."/>
            <person name="Porter C.F."/>
            <person name="Rogers A."/>
            <person name="Williams B."/>
            <person name="Antoshechkin I."/>
            <person name="Lee M.M."/>
            <person name="Goodwin Z."/>
            <person name="Lu X."/>
            <person name="Lewis E.E."/>
            <person name="Goodrich-Blair H."/>
            <person name="Stock S.P."/>
            <person name="Adams B.J."/>
            <person name="Sternberg P.W."/>
            <person name="Mortazavi A."/>
        </authorList>
    </citation>
    <scope>NUCLEOTIDE SEQUENCE [LARGE SCALE GENOMIC DNA]</scope>
    <source>
        <strain evidence="3 4">ALL</strain>
    </source>
</reference>
<organism evidence="3 4">
    <name type="scientific">Steinernema carpocapsae</name>
    <name type="common">Entomopathogenic nematode</name>
    <dbReference type="NCBI Taxonomy" id="34508"/>
    <lineage>
        <taxon>Eukaryota</taxon>
        <taxon>Metazoa</taxon>
        <taxon>Ecdysozoa</taxon>
        <taxon>Nematoda</taxon>
        <taxon>Chromadorea</taxon>
        <taxon>Rhabditida</taxon>
        <taxon>Tylenchina</taxon>
        <taxon>Panagrolaimomorpha</taxon>
        <taxon>Strongyloidoidea</taxon>
        <taxon>Steinernematidae</taxon>
        <taxon>Steinernema</taxon>
    </lineage>
</organism>
<keyword evidence="1" id="KW-0812">Transmembrane</keyword>
<feature type="transmembrane region" description="Helical" evidence="1">
    <location>
        <begin position="47"/>
        <end position="66"/>
    </location>
</feature>
<keyword evidence="4" id="KW-1185">Reference proteome</keyword>
<comment type="caution">
    <text evidence="3">The sequence shown here is derived from an EMBL/GenBank/DDBJ whole genome shotgun (WGS) entry which is preliminary data.</text>
</comment>
<gene>
    <name evidence="3" type="ORF">L596_025133</name>
</gene>
<keyword evidence="1" id="KW-1133">Transmembrane helix</keyword>
<evidence type="ECO:0000256" key="1">
    <source>
        <dbReference type="SAM" id="Phobius"/>
    </source>
</evidence>
<keyword evidence="1" id="KW-0472">Membrane</keyword>